<sequence>MKRILSCLIIIFTLFFTGCIESNIEPSNNIEKYFKVIVLDVGQGDSILIQTPNRKNILIDSGSNSVRESFLNKLDKNKVKDIEVLISTHPHEDHIGNMDDVIKNYNINNIYMPKVTTNTKTFISMMEEIKKKNIKIKPAKAGIKFDVDGVEFELLAPNENYYEELNNYSVVVRVKYKSRAFLFMGDAEKLSEGEILKKGYEVGADVIKLGHHGSSSSSSVQFIKKVNPKYAVISVGKDNSYGHPHRETISLLNKLRIKYFRTDEVGDIIFETDGYNLWTKK</sequence>
<proteinExistence type="predicted"/>
<feature type="domain" description="Metallo-beta-lactamase" evidence="1">
    <location>
        <begin position="43"/>
        <end position="237"/>
    </location>
</feature>
<dbReference type="PANTHER" id="PTHR30619:SF7">
    <property type="entry name" value="BETA-LACTAMASE DOMAIN PROTEIN"/>
    <property type="match status" value="1"/>
</dbReference>
<dbReference type="InterPro" id="IPR035681">
    <property type="entry name" value="ComA-like_MBL"/>
</dbReference>
<accession>A0A1M4X5F2</accession>
<dbReference type="Proteomes" id="UP000184423">
    <property type="component" value="Unassembled WGS sequence"/>
</dbReference>
<evidence type="ECO:0000259" key="1">
    <source>
        <dbReference type="SMART" id="SM00849"/>
    </source>
</evidence>
<evidence type="ECO:0000313" key="3">
    <source>
        <dbReference type="Proteomes" id="UP000184423"/>
    </source>
</evidence>
<dbReference type="CDD" id="cd07731">
    <property type="entry name" value="ComA-like_MBL-fold"/>
    <property type="match status" value="1"/>
</dbReference>
<dbReference type="RefSeq" id="WP_159431458.1">
    <property type="nucleotide sequence ID" value="NZ_FQVG01000021.1"/>
</dbReference>
<dbReference type="InterPro" id="IPR052159">
    <property type="entry name" value="Competence_DNA_uptake"/>
</dbReference>
<gene>
    <name evidence="2" type="ORF">SAMN02746091_01317</name>
</gene>
<dbReference type="PANTHER" id="PTHR30619">
    <property type="entry name" value="DNA INTERNALIZATION/COMPETENCE PROTEIN COMEC/REC2"/>
    <property type="match status" value="1"/>
</dbReference>
<dbReference type="Pfam" id="PF00753">
    <property type="entry name" value="Lactamase_B"/>
    <property type="match status" value="1"/>
</dbReference>
<dbReference type="SMART" id="SM00849">
    <property type="entry name" value="Lactamase_B"/>
    <property type="match status" value="1"/>
</dbReference>
<name>A0A1M4X5F2_9CLOT</name>
<dbReference type="InterPro" id="IPR036866">
    <property type="entry name" value="RibonucZ/Hydroxyglut_hydro"/>
</dbReference>
<reference evidence="3" key="1">
    <citation type="submission" date="2016-11" db="EMBL/GenBank/DDBJ databases">
        <authorList>
            <person name="Varghese N."/>
            <person name="Submissions S."/>
        </authorList>
    </citation>
    <scope>NUCLEOTIDE SEQUENCE [LARGE SCALE GENOMIC DNA]</scope>
    <source>
        <strain evidence="3">DSM 10124</strain>
    </source>
</reference>
<protein>
    <submittedName>
        <fullName evidence="2">Competence protein ComEC</fullName>
    </submittedName>
</protein>
<dbReference type="PROSITE" id="PS51257">
    <property type="entry name" value="PROKAR_LIPOPROTEIN"/>
    <property type="match status" value="1"/>
</dbReference>
<dbReference type="SUPFAM" id="SSF56281">
    <property type="entry name" value="Metallo-hydrolase/oxidoreductase"/>
    <property type="match status" value="1"/>
</dbReference>
<dbReference type="Gene3D" id="3.60.15.10">
    <property type="entry name" value="Ribonuclease Z/Hydroxyacylglutathione hydrolase-like"/>
    <property type="match status" value="1"/>
</dbReference>
<dbReference type="EMBL" id="FQVG01000021">
    <property type="protein sequence ID" value="SHE88593.1"/>
    <property type="molecule type" value="Genomic_DNA"/>
</dbReference>
<evidence type="ECO:0000313" key="2">
    <source>
        <dbReference type="EMBL" id="SHE88593.1"/>
    </source>
</evidence>
<dbReference type="InterPro" id="IPR001279">
    <property type="entry name" value="Metallo-B-lactamas"/>
</dbReference>
<keyword evidence="3" id="KW-1185">Reference proteome</keyword>
<organism evidence="2 3">
    <name type="scientific">Caloramator proteoclasticus DSM 10124</name>
    <dbReference type="NCBI Taxonomy" id="1121262"/>
    <lineage>
        <taxon>Bacteria</taxon>
        <taxon>Bacillati</taxon>
        <taxon>Bacillota</taxon>
        <taxon>Clostridia</taxon>
        <taxon>Eubacteriales</taxon>
        <taxon>Clostridiaceae</taxon>
        <taxon>Caloramator</taxon>
    </lineage>
</organism>
<dbReference type="AlphaFoldDB" id="A0A1M4X5F2"/>